<reference evidence="1 2" key="2">
    <citation type="journal article" date="2022" name="Mol. Ecol. Resour.">
        <title>The genomes of chicory, endive, great burdock and yacon provide insights into Asteraceae paleo-polyploidization history and plant inulin production.</title>
        <authorList>
            <person name="Fan W."/>
            <person name="Wang S."/>
            <person name="Wang H."/>
            <person name="Wang A."/>
            <person name="Jiang F."/>
            <person name="Liu H."/>
            <person name="Zhao H."/>
            <person name="Xu D."/>
            <person name="Zhang Y."/>
        </authorList>
    </citation>
    <scope>NUCLEOTIDE SEQUENCE [LARGE SCALE GENOMIC DNA]</scope>
    <source>
        <strain evidence="2">cv. Yunnan</strain>
        <tissue evidence="1">Leaves</tissue>
    </source>
</reference>
<gene>
    <name evidence="1" type="ORF">L1987_65355</name>
</gene>
<dbReference type="EMBL" id="CM042039">
    <property type="protein sequence ID" value="KAI3725565.1"/>
    <property type="molecule type" value="Genomic_DNA"/>
</dbReference>
<name>A0ACB9BUB8_9ASTR</name>
<accession>A0ACB9BUB8</accession>
<evidence type="ECO:0000313" key="2">
    <source>
        <dbReference type="Proteomes" id="UP001056120"/>
    </source>
</evidence>
<organism evidence="1 2">
    <name type="scientific">Smallanthus sonchifolius</name>
    <dbReference type="NCBI Taxonomy" id="185202"/>
    <lineage>
        <taxon>Eukaryota</taxon>
        <taxon>Viridiplantae</taxon>
        <taxon>Streptophyta</taxon>
        <taxon>Embryophyta</taxon>
        <taxon>Tracheophyta</taxon>
        <taxon>Spermatophyta</taxon>
        <taxon>Magnoliopsida</taxon>
        <taxon>eudicotyledons</taxon>
        <taxon>Gunneridae</taxon>
        <taxon>Pentapetalae</taxon>
        <taxon>asterids</taxon>
        <taxon>campanulids</taxon>
        <taxon>Asterales</taxon>
        <taxon>Asteraceae</taxon>
        <taxon>Asteroideae</taxon>
        <taxon>Heliantheae alliance</taxon>
        <taxon>Millerieae</taxon>
        <taxon>Smallanthus</taxon>
    </lineage>
</organism>
<comment type="caution">
    <text evidence="1">The sequence shown here is derived from an EMBL/GenBank/DDBJ whole genome shotgun (WGS) entry which is preliminary data.</text>
</comment>
<sequence>MDQFDAFFRRADLDQDGRISGAEAVAFFQGSNLPKPVLAQIWQYADQNRTGFLGRQEFYNALKLVTVAQSKRELTPDIVKAALYGPASAKIPAPQINLAALLPSQPNPMAPHAPTQQPGVVNSMATRPPTQQTGVVNSMATHPPTQQTGAVNSMQSQHFGIRSHGPPSSMAPPSSAQYFAAQGNQSTRPPPPTISLGGGLAGPGLSTPNVSGDWLGTRGVVTPVASSQVPNNAISSTAPSSMIPRSSVGGNGIVSDTMFGGNLFSATQTSSKPSSSPMPTQTASTPPASSAIFPATSEPQTPAKIDPLGALKAFTRPTEAPVQSATPSVPRPNQQVPTQNLQGPTQPPNLSQPQWPKMTQAGVNKYMKVFMEVDSDRDGKITGEQARSLFLSWRLPREILKQVWDLSDQDNDSMLSLREFCIALYLMERYREGHNLPPTLPSNVLLDETLLSLAGPPYRPGTAGWRATPGSAPQQQGMPGAQPMPHTGLRPPMPPGAQLMQYNQQKGQVPSMDTPHARHLSNGGDQNASHSISQETTEAEKVVEDKKVILDSREKLAFFRNKMQDLVLYKSRCDNRLNEITERALADRREAELLGKKYEEKYKQVAEVASKLTIEEASFRDIQVIGAD</sequence>
<protein>
    <submittedName>
        <fullName evidence="1">Uncharacterized protein</fullName>
    </submittedName>
</protein>
<reference evidence="2" key="1">
    <citation type="journal article" date="2022" name="Mol. Ecol. Resour.">
        <title>The genomes of chicory, endive, great burdock and yacon provide insights into Asteraceae palaeo-polyploidization history and plant inulin production.</title>
        <authorList>
            <person name="Fan W."/>
            <person name="Wang S."/>
            <person name="Wang H."/>
            <person name="Wang A."/>
            <person name="Jiang F."/>
            <person name="Liu H."/>
            <person name="Zhao H."/>
            <person name="Xu D."/>
            <person name="Zhang Y."/>
        </authorList>
    </citation>
    <scope>NUCLEOTIDE SEQUENCE [LARGE SCALE GENOMIC DNA]</scope>
    <source>
        <strain evidence="2">cv. Yunnan</strain>
    </source>
</reference>
<proteinExistence type="predicted"/>
<evidence type="ECO:0000313" key="1">
    <source>
        <dbReference type="EMBL" id="KAI3725565.1"/>
    </source>
</evidence>
<dbReference type="Proteomes" id="UP001056120">
    <property type="component" value="Linkage Group LG22"/>
</dbReference>
<keyword evidence="2" id="KW-1185">Reference proteome</keyword>